<gene>
    <name evidence="1" type="ORF">METZ01_LOCUS199525</name>
</gene>
<evidence type="ECO:0000313" key="1">
    <source>
        <dbReference type="EMBL" id="SVB46671.1"/>
    </source>
</evidence>
<dbReference type="AlphaFoldDB" id="A0A382E9K6"/>
<dbReference type="EMBL" id="UINC01043106">
    <property type="protein sequence ID" value="SVB46671.1"/>
    <property type="molecule type" value="Genomic_DNA"/>
</dbReference>
<reference evidence="1" key="1">
    <citation type="submission" date="2018-05" db="EMBL/GenBank/DDBJ databases">
        <authorList>
            <person name="Lanie J.A."/>
            <person name="Ng W.-L."/>
            <person name="Kazmierczak K.M."/>
            <person name="Andrzejewski T.M."/>
            <person name="Davidsen T.M."/>
            <person name="Wayne K.J."/>
            <person name="Tettelin H."/>
            <person name="Glass J.I."/>
            <person name="Rusch D."/>
            <person name="Podicherti R."/>
            <person name="Tsui H.-C.T."/>
            <person name="Winkler M.E."/>
        </authorList>
    </citation>
    <scope>NUCLEOTIDE SEQUENCE</scope>
</reference>
<name>A0A382E9K6_9ZZZZ</name>
<protein>
    <submittedName>
        <fullName evidence="1">Uncharacterized protein</fullName>
    </submittedName>
</protein>
<sequence length="30" mass="3378">MSSRNESGDRTCIITASRMTSGYDRQKVIN</sequence>
<accession>A0A382E9K6</accession>
<feature type="non-terminal residue" evidence="1">
    <location>
        <position position="30"/>
    </location>
</feature>
<organism evidence="1">
    <name type="scientific">marine metagenome</name>
    <dbReference type="NCBI Taxonomy" id="408172"/>
    <lineage>
        <taxon>unclassified sequences</taxon>
        <taxon>metagenomes</taxon>
        <taxon>ecological metagenomes</taxon>
    </lineage>
</organism>
<proteinExistence type="predicted"/>